<feature type="compositionally biased region" description="Low complexity" evidence="1">
    <location>
        <begin position="27"/>
        <end position="40"/>
    </location>
</feature>
<name>A0A4R0PAX1_9SPHI</name>
<accession>A0A4R0PAX1</accession>
<keyword evidence="2" id="KW-0732">Signal</keyword>
<proteinExistence type="predicted"/>
<evidence type="ECO:0000256" key="1">
    <source>
        <dbReference type="SAM" id="MobiDB-lite"/>
    </source>
</evidence>
<feature type="compositionally biased region" description="Polar residues" evidence="1">
    <location>
        <begin position="16"/>
        <end position="26"/>
    </location>
</feature>
<feature type="chain" id="PRO_5020227404" evidence="2">
    <location>
        <begin position="20"/>
        <end position="64"/>
    </location>
</feature>
<dbReference type="AlphaFoldDB" id="A0A4R0PAX1"/>
<reference evidence="3 4" key="1">
    <citation type="submission" date="2019-02" db="EMBL/GenBank/DDBJ databases">
        <title>Pedobacter sp. RP-3-11 sp. nov., isolated from Arctic soil.</title>
        <authorList>
            <person name="Dahal R.H."/>
        </authorList>
    </citation>
    <scope>NUCLEOTIDE SEQUENCE [LARGE SCALE GENOMIC DNA]</scope>
    <source>
        <strain evidence="3 4">RP-3-11</strain>
    </source>
</reference>
<evidence type="ECO:0000313" key="3">
    <source>
        <dbReference type="EMBL" id="TCD13004.1"/>
    </source>
</evidence>
<evidence type="ECO:0000256" key="2">
    <source>
        <dbReference type="SAM" id="SignalP"/>
    </source>
</evidence>
<protein>
    <submittedName>
        <fullName evidence="3">Uncharacterized protein</fullName>
    </submittedName>
</protein>
<gene>
    <name evidence="3" type="ORF">EZ449_02855</name>
</gene>
<organism evidence="3 4">
    <name type="scientific">Pedobacter frigidisoli</name>
    <dbReference type="NCBI Taxonomy" id="2530455"/>
    <lineage>
        <taxon>Bacteria</taxon>
        <taxon>Pseudomonadati</taxon>
        <taxon>Bacteroidota</taxon>
        <taxon>Sphingobacteriia</taxon>
        <taxon>Sphingobacteriales</taxon>
        <taxon>Sphingobacteriaceae</taxon>
        <taxon>Pedobacter</taxon>
    </lineage>
</organism>
<feature type="signal peptide" evidence="2">
    <location>
        <begin position="1"/>
        <end position="19"/>
    </location>
</feature>
<dbReference type="RefSeq" id="WP_131556437.1">
    <property type="nucleotide sequence ID" value="NZ_SJSN01000001.1"/>
</dbReference>
<keyword evidence="4" id="KW-1185">Reference proteome</keyword>
<evidence type="ECO:0000313" key="4">
    <source>
        <dbReference type="Proteomes" id="UP000291485"/>
    </source>
</evidence>
<dbReference type="EMBL" id="SJSN01000001">
    <property type="protein sequence ID" value="TCD13004.1"/>
    <property type="molecule type" value="Genomic_DNA"/>
</dbReference>
<comment type="caution">
    <text evidence="3">The sequence shown here is derived from an EMBL/GenBank/DDBJ whole genome shotgun (WGS) entry which is preliminary data.</text>
</comment>
<sequence>MFIPIFIAILLGLVNPSNTSSNCTQNDGTTVSTSTSTPGDPGDPGDTDPGDDGTGGDTGQNPPR</sequence>
<feature type="region of interest" description="Disordered" evidence="1">
    <location>
        <begin position="16"/>
        <end position="64"/>
    </location>
</feature>
<dbReference type="Proteomes" id="UP000291485">
    <property type="component" value="Unassembled WGS sequence"/>
</dbReference>